<dbReference type="InterPro" id="IPR029056">
    <property type="entry name" value="Ribokinase-like"/>
</dbReference>
<dbReference type="PANTHER" id="PTHR43085:SF1">
    <property type="entry name" value="PSEUDOURIDINE KINASE-RELATED"/>
    <property type="match status" value="1"/>
</dbReference>
<feature type="region of interest" description="Disordered" evidence="6">
    <location>
        <begin position="280"/>
        <end position="307"/>
    </location>
</feature>
<dbReference type="PANTHER" id="PTHR43085">
    <property type="entry name" value="HEXOKINASE FAMILY MEMBER"/>
    <property type="match status" value="1"/>
</dbReference>
<evidence type="ECO:0000313" key="8">
    <source>
        <dbReference type="EMBL" id="NJQ04197.1"/>
    </source>
</evidence>
<comment type="caution">
    <text evidence="8">The sequence shown here is derived from an EMBL/GenBank/DDBJ whole genome shotgun (WGS) entry which is preliminary data.</text>
</comment>
<keyword evidence="9" id="KW-1185">Reference proteome</keyword>
<sequence length="307" mass="31946">MAVLTPPGPEPLHASSTLNLRTGGAESNVAASLAGLGHRSAWLGRVGDDPFGRRVLADLTALGVATDAVETDPARPTGLYVKEPVGGATRPHYYRAGSAASALGPEPPAPDLLRAARVVHVTGITAALSGSCRRLLRSLLVERAVPGPLLSFDVNHRAALWRDAPEPAADLLLELARAADLVLVGRDEAAALWGTEQPDDIRALLGAAPRVVVKDADIGATSYTPEAGTVFVPAPRVDVVEPVGAGDAFAAGYLAGLLENRPESARLRLGHLAARAALTTTDDVPRMPPRHRLDPHLAPDSSWSTAP</sequence>
<evidence type="ECO:0000256" key="3">
    <source>
        <dbReference type="ARBA" id="ARBA00022741"/>
    </source>
</evidence>
<dbReference type="GO" id="GO:0005524">
    <property type="term" value="F:ATP binding"/>
    <property type="evidence" value="ECO:0007669"/>
    <property type="project" value="UniProtKB-KW"/>
</dbReference>
<dbReference type="InterPro" id="IPR050306">
    <property type="entry name" value="PfkB_Carbo_kinase"/>
</dbReference>
<gene>
    <name evidence="8" type="ORF">HCN56_01045</name>
</gene>
<evidence type="ECO:0000256" key="4">
    <source>
        <dbReference type="ARBA" id="ARBA00022777"/>
    </source>
</evidence>
<reference evidence="8 9" key="1">
    <citation type="submission" date="2020-03" db="EMBL/GenBank/DDBJ databases">
        <title>Draft genome of Streptomyces sp. ventii, isolated from the Axial Seamount in the Pacific Ocean, and resequencing of the two type strains Streptomyces lonarensis strain NCL 716 and Streptomyces bohaiensis strain 11A07.</title>
        <authorList>
            <person name="Loughran R.M."/>
            <person name="Pfannmuller K.M."/>
            <person name="Wasson B.J."/>
            <person name="Deadmond M.C."/>
            <person name="Paddock B.E."/>
            <person name="Koyack M.J."/>
            <person name="Gallegos D.A."/>
            <person name="Mitchell E.A."/>
            <person name="Ushijima B."/>
            <person name="Saw J.H."/>
            <person name="Mcphail K.L."/>
            <person name="Videau P."/>
        </authorList>
    </citation>
    <scope>NUCLEOTIDE SEQUENCE [LARGE SCALE GENOMIC DNA]</scope>
    <source>
        <strain evidence="8 9">NCL716</strain>
    </source>
</reference>
<dbReference type="InterPro" id="IPR011611">
    <property type="entry name" value="PfkB_dom"/>
</dbReference>
<name>A0A7X6CX59_9ACTN</name>
<dbReference type="Pfam" id="PF00294">
    <property type="entry name" value="PfkB"/>
    <property type="match status" value="1"/>
</dbReference>
<dbReference type="AlphaFoldDB" id="A0A7X6CX59"/>
<organism evidence="8 9">
    <name type="scientific">Streptomyces lonarensis</name>
    <dbReference type="NCBI Taxonomy" id="700599"/>
    <lineage>
        <taxon>Bacteria</taxon>
        <taxon>Bacillati</taxon>
        <taxon>Actinomycetota</taxon>
        <taxon>Actinomycetes</taxon>
        <taxon>Kitasatosporales</taxon>
        <taxon>Streptomycetaceae</taxon>
        <taxon>Streptomyces</taxon>
    </lineage>
</organism>
<evidence type="ECO:0000256" key="5">
    <source>
        <dbReference type="ARBA" id="ARBA00022840"/>
    </source>
</evidence>
<keyword evidence="2" id="KW-0808">Transferase</keyword>
<evidence type="ECO:0000256" key="6">
    <source>
        <dbReference type="SAM" id="MobiDB-lite"/>
    </source>
</evidence>
<evidence type="ECO:0000259" key="7">
    <source>
        <dbReference type="Pfam" id="PF00294"/>
    </source>
</evidence>
<dbReference type="SUPFAM" id="SSF53613">
    <property type="entry name" value="Ribokinase-like"/>
    <property type="match status" value="1"/>
</dbReference>
<dbReference type="GO" id="GO:0016301">
    <property type="term" value="F:kinase activity"/>
    <property type="evidence" value="ECO:0007669"/>
    <property type="project" value="UniProtKB-KW"/>
</dbReference>
<proteinExistence type="inferred from homology"/>
<accession>A0A7X6CX59</accession>
<comment type="similarity">
    <text evidence="1">Belongs to the carbohydrate kinase PfkB family.</text>
</comment>
<dbReference type="EMBL" id="JAAVJD010000003">
    <property type="protein sequence ID" value="NJQ04197.1"/>
    <property type="molecule type" value="Genomic_DNA"/>
</dbReference>
<feature type="domain" description="Carbohydrate kinase PfkB" evidence="7">
    <location>
        <begin position="11"/>
        <end position="281"/>
    </location>
</feature>
<keyword evidence="4 8" id="KW-0418">Kinase</keyword>
<dbReference type="Gene3D" id="3.40.1190.20">
    <property type="match status" value="1"/>
</dbReference>
<dbReference type="CDD" id="cd01166">
    <property type="entry name" value="KdgK"/>
    <property type="match status" value="1"/>
</dbReference>
<keyword evidence="5" id="KW-0067">ATP-binding</keyword>
<evidence type="ECO:0000256" key="1">
    <source>
        <dbReference type="ARBA" id="ARBA00010688"/>
    </source>
</evidence>
<dbReference type="Proteomes" id="UP000578686">
    <property type="component" value="Unassembled WGS sequence"/>
</dbReference>
<keyword evidence="3" id="KW-0547">Nucleotide-binding</keyword>
<protein>
    <submittedName>
        <fullName evidence="8">Sugar kinase</fullName>
    </submittedName>
</protein>
<evidence type="ECO:0000256" key="2">
    <source>
        <dbReference type="ARBA" id="ARBA00022679"/>
    </source>
</evidence>
<evidence type="ECO:0000313" key="9">
    <source>
        <dbReference type="Proteomes" id="UP000578686"/>
    </source>
</evidence>